<dbReference type="InterPro" id="IPR029063">
    <property type="entry name" value="SAM-dependent_MTases_sf"/>
</dbReference>
<evidence type="ECO:0000313" key="2">
    <source>
        <dbReference type="Proteomes" id="UP000245708"/>
    </source>
</evidence>
<dbReference type="GO" id="GO:0032259">
    <property type="term" value="P:methylation"/>
    <property type="evidence" value="ECO:0007669"/>
    <property type="project" value="UniProtKB-KW"/>
</dbReference>
<dbReference type="OrthoDB" id="9816424at2"/>
<comment type="caution">
    <text evidence="1">The sequence shown here is derived from an EMBL/GenBank/DDBJ whole genome shotgun (WGS) entry which is preliminary data.</text>
</comment>
<dbReference type="Gene3D" id="3.40.50.150">
    <property type="entry name" value="Vaccinia Virus protein VP39"/>
    <property type="match status" value="1"/>
</dbReference>
<dbReference type="RefSeq" id="WP_109668667.1">
    <property type="nucleotide sequence ID" value="NZ_QGGW01000005.1"/>
</dbReference>
<dbReference type="Pfam" id="PF13578">
    <property type="entry name" value="Methyltransf_24"/>
    <property type="match status" value="1"/>
</dbReference>
<dbReference type="EMBL" id="QGGW01000005">
    <property type="protein sequence ID" value="PWK60077.1"/>
    <property type="molecule type" value="Genomic_DNA"/>
</dbReference>
<sequence>MTNFFTDYLKTTDDRLLTKWTQYFDTYTRELTRFRARPVSFLEIGVFKGGSIPMWKAFFAPGSRLTFIDIDPACAALAEPGTTVAIGNQADPAFLAELAAQHGPFDVILDDGSHVCAHQIASFENLWPHLAEGGLYMVEDCHTSYWPGFGGGYRNEASFIEYSKRLIDRMHSWYTDQDDLFPFDPIARELHSVRTYDSIVVAEKRTKTEPPTTVYAQNGQVRLSRRALEIRGRKSAFAGKDGT</sequence>
<accession>A0A316GGI6</accession>
<proteinExistence type="predicted"/>
<keyword evidence="2" id="KW-1185">Reference proteome</keyword>
<dbReference type="Proteomes" id="UP000245708">
    <property type="component" value="Unassembled WGS sequence"/>
</dbReference>
<keyword evidence="1" id="KW-0808">Transferase</keyword>
<evidence type="ECO:0000313" key="1">
    <source>
        <dbReference type="EMBL" id="PWK60077.1"/>
    </source>
</evidence>
<dbReference type="SUPFAM" id="SSF53335">
    <property type="entry name" value="S-adenosyl-L-methionine-dependent methyltransferases"/>
    <property type="match status" value="1"/>
</dbReference>
<reference evidence="1 2" key="1">
    <citation type="submission" date="2018-05" db="EMBL/GenBank/DDBJ databases">
        <title>Genomic Encyclopedia of Type Strains, Phase IV (KMG-IV): sequencing the most valuable type-strain genomes for metagenomic binning, comparative biology and taxonomic classification.</title>
        <authorList>
            <person name="Goeker M."/>
        </authorList>
    </citation>
    <scope>NUCLEOTIDE SEQUENCE [LARGE SCALE GENOMIC DNA]</scope>
    <source>
        <strain evidence="1 2">DSM 16097</strain>
    </source>
</reference>
<keyword evidence="1" id="KW-0489">Methyltransferase</keyword>
<dbReference type="AlphaFoldDB" id="A0A316GGI6"/>
<organism evidence="1 2">
    <name type="scientific">Roseicyclus mahoneyensis</name>
    <dbReference type="NCBI Taxonomy" id="164332"/>
    <lineage>
        <taxon>Bacteria</taxon>
        <taxon>Pseudomonadati</taxon>
        <taxon>Pseudomonadota</taxon>
        <taxon>Alphaproteobacteria</taxon>
        <taxon>Rhodobacterales</taxon>
        <taxon>Roseobacteraceae</taxon>
        <taxon>Roseicyclus</taxon>
    </lineage>
</organism>
<gene>
    <name evidence="1" type="ORF">C7455_10560</name>
</gene>
<dbReference type="GO" id="GO:0008168">
    <property type="term" value="F:methyltransferase activity"/>
    <property type="evidence" value="ECO:0007669"/>
    <property type="project" value="UniProtKB-KW"/>
</dbReference>
<name>A0A316GGI6_9RHOB</name>
<protein>
    <submittedName>
        <fullName evidence="1">Methyltransferase family protein</fullName>
    </submittedName>
</protein>